<proteinExistence type="inferred from homology"/>
<dbReference type="Proteomes" id="UP000514716">
    <property type="component" value="Chromosome"/>
</dbReference>
<dbReference type="Pfam" id="PF00378">
    <property type="entry name" value="ECH_1"/>
    <property type="match status" value="1"/>
</dbReference>
<reference evidence="2 3" key="1">
    <citation type="submission" date="2020-07" db="EMBL/GenBank/DDBJ databases">
        <title>Screening of a cold-adapted Planococcus bacterium producing protease in traditional shrimp paste and protease identification by genome sequencing.</title>
        <authorList>
            <person name="Gao R."/>
            <person name="Leng W."/>
            <person name="Chu Q."/>
            <person name="Wu X."/>
            <person name="Liu H."/>
            <person name="Li X."/>
        </authorList>
    </citation>
    <scope>NUCLEOTIDE SEQUENCE [LARGE SCALE GENOMIC DNA]</scope>
    <source>
        <strain evidence="2 3">XJ11</strain>
    </source>
</reference>
<evidence type="ECO:0000256" key="1">
    <source>
        <dbReference type="ARBA" id="ARBA00005254"/>
    </source>
</evidence>
<dbReference type="GO" id="GO:0016853">
    <property type="term" value="F:isomerase activity"/>
    <property type="evidence" value="ECO:0007669"/>
    <property type="project" value="UniProtKB-KW"/>
</dbReference>
<dbReference type="Gene3D" id="3.90.226.10">
    <property type="entry name" value="2-enoyl-CoA Hydratase, Chain A, domain 1"/>
    <property type="match status" value="1"/>
</dbReference>
<dbReference type="CDD" id="cd06558">
    <property type="entry name" value="crotonase-like"/>
    <property type="match status" value="1"/>
</dbReference>
<dbReference type="SUPFAM" id="SSF52096">
    <property type="entry name" value="ClpP/crotonase"/>
    <property type="match status" value="1"/>
</dbReference>
<accession>A0A7D7RLG4</accession>
<dbReference type="NCBIfam" id="NF006109">
    <property type="entry name" value="PRK08260.1"/>
    <property type="match status" value="1"/>
</dbReference>
<sequence>MQKEWARLYETIKTDLTDGILTLTLNRPNKMNAYTEQMNAELLDFYRNVDADDDVRVIVVTGEGRAFCAGMDLSKGGSTFASEQSAEDYRDLGGQVSNQIYEVKKPIIAAINGPAVGIGLTMTLPMDIRIVKKDAKIGFVFGRRGIGPEASSGWFLPRIVGIGKALEWTLTGRYIPTAEAVDAGLMQYESEDPLEKAYEIAREIVENTAATSNGFTRQLLWKMLGADHPYESHITESKFLHWAGHNADADEGIQAFVDKRKAEFPMKASELPDFFKEKR</sequence>
<evidence type="ECO:0000313" key="2">
    <source>
        <dbReference type="EMBL" id="QMT17064.1"/>
    </source>
</evidence>
<keyword evidence="2" id="KW-0413">Isomerase</keyword>
<keyword evidence="3" id="KW-1185">Reference proteome</keyword>
<dbReference type="PANTHER" id="PTHR43802">
    <property type="entry name" value="ENOYL-COA HYDRATASE"/>
    <property type="match status" value="1"/>
</dbReference>
<dbReference type="Gene3D" id="1.10.12.10">
    <property type="entry name" value="Lyase 2-enoyl-coa Hydratase, Chain A, domain 2"/>
    <property type="match status" value="1"/>
</dbReference>
<dbReference type="InterPro" id="IPR014748">
    <property type="entry name" value="Enoyl-CoA_hydra_C"/>
</dbReference>
<organism evidence="2 3">
    <name type="scientific">Planococcus maritimus</name>
    <dbReference type="NCBI Taxonomy" id="192421"/>
    <lineage>
        <taxon>Bacteria</taxon>
        <taxon>Bacillati</taxon>
        <taxon>Bacillota</taxon>
        <taxon>Bacilli</taxon>
        <taxon>Bacillales</taxon>
        <taxon>Caryophanaceae</taxon>
        <taxon>Planococcus</taxon>
    </lineage>
</organism>
<dbReference type="InterPro" id="IPR029045">
    <property type="entry name" value="ClpP/crotonase-like_dom_sf"/>
</dbReference>
<dbReference type="KEGG" id="pdec:H1Q58_14005"/>
<protein>
    <submittedName>
        <fullName evidence="2">Enoyl-CoA hydratase/isomerase family protein</fullName>
    </submittedName>
</protein>
<evidence type="ECO:0000313" key="3">
    <source>
        <dbReference type="Proteomes" id="UP000514716"/>
    </source>
</evidence>
<dbReference type="InterPro" id="IPR001753">
    <property type="entry name" value="Enoyl-CoA_hydra/iso"/>
</dbReference>
<dbReference type="PANTHER" id="PTHR43802:SF1">
    <property type="entry name" value="IP11341P-RELATED"/>
    <property type="match status" value="1"/>
</dbReference>
<gene>
    <name evidence="2" type="ORF">H1Q58_14005</name>
</gene>
<dbReference type="EMBL" id="CP059540">
    <property type="protein sequence ID" value="QMT17064.1"/>
    <property type="molecule type" value="Genomic_DNA"/>
</dbReference>
<name>A0A7D7RLG4_PLAMR</name>
<comment type="similarity">
    <text evidence="1">Belongs to the enoyl-CoA hydratase/isomerase family.</text>
</comment>
<dbReference type="AlphaFoldDB" id="A0A7D7RLG4"/>